<proteinExistence type="predicted"/>
<dbReference type="SUPFAM" id="SSF53335">
    <property type="entry name" value="S-adenosyl-L-methionine-dependent methyltransferases"/>
    <property type="match status" value="1"/>
</dbReference>
<comment type="caution">
    <text evidence="2">The sequence shown here is derived from an EMBL/GenBank/DDBJ whole genome shotgun (WGS) entry which is preliminary data.</text>
</comment>
<dbReference type="InterPro" id="IPR013216">
    <property type="entry name" value="Methyltransf_11"/>
</dbReference>
<dbReference type="Proteomes" id="UP000241764">
    <property type="component" value="Unassembled WGS sequence"/>
</dbReference>
<gene>
    <name evidence="2" type="ORF">CU103_20760</name>
</gene>
<sequence length="365" mass="41261">MVEENAPDKSIRSPVKLEISSVLPDFTGERFVPGYKDGSIELEHIHRYFAVLPLVEGRTVLDIACGEGYGSCLLAQRAKSVLGVDIDSGSIERARAGYNRSNLTFTNGDVYSIPSNPEQFDAIVSFETIEHVEDHDKTLREFKRVLRPDGLLVISTPDRDVYRANGEEENEFHKKELNFTEFDTLLRRFFRNVSYFKQEIVFGSLMVPAPVANNVGANDLRIQRLSAKNNDLSDQSAFTDLGEFIVAIASDDVIAPLTASIYAGDYGPKPMSALLGGIRERDDDISRLRVSVRLQASEIAALQQEITTRQHEIENQRKIIEDQRKIVDNQQERLESNRMKVDALLSSTSWRITGPLRRIVRLFRK</sequence>
<dbReference type="CDD" id="cd02440">
    <property type="entry name" value="AdoMet_MTases"/>
    <property type="match status" value="1"/>
</dbReference>
<evidence type="ECO:0000259" key="1">
    <source>
        <dbReference type="Pfam" id="PF08241"/>
    </source>
</evidence>
<evidence type="ECO:0000313" key="2">
    <source>
        <dbReference type="EMBL" id="PSH61772.1"/>
    </source>
</evidence>
<reference evidence="3" key="1">
    <citation type="submission" date="2017-11" db="EMBL/GenBank/DDBJ databases">
        <authorList>
            <person name="Kuznetsova I."/>
            <person name="Sazanova A."/>
            <person name="Chirak E."/>
            <person name="Safronova V."/>
            <person name="Willems A."/>
        </authorList>
    </citation>
    <scope>NUCLEOTIDE SEQUENCE [LARGE SCALE GENOMIC DNA]</scope>
    <source>
        <strain evidence="3">CCBAU 03422</strain>
    </source>
</reference>
<dbReference type="OrthoDB" id="148175at2"/>
<dbReference type="AlphaFoldDB" id="A0A2P7B5M8"/>
<keyword evidence="3" id="KW-1185">Reference proteome</keyword>
<feature type="domain" description="Methyltransferase type 11" evidence="1">
    <location>
        <begin position="61"/>
        <end position="154"/>
    </location>
</feature>
<name>A0A2P7B5M8_9HYPH</name>
<organism evidence="2 3">
    <name type="scientific">Phyllobacterium sophorae</name>
    <dbReference type="NCBI Taxonomy" id="1520277"/>
    <lineage>
        <taxon>Bacteria</taxon>
        <taxon>Pseudomonadati</taxon>
        <taxon>Pseudomonadota</taxon>
        <taxon>Alphaproteobacteria</taxon>
        <taxon>Hyphomicrobiales</taxon>
        <taxon>Phyllobacteriaceae</taxon>
        <taxon>Phyllobacterium</taxon>
    </lineage>
</organism>
<dbReference type="GO" id="GO:0008757">
    <property type="term" value="F:S-adenosylmethionine-dependent methyltransferase activity"/>
    <property type="evidence" value="ECO:0007669"/>
    <property type="project" value="InterPro"/>
</dbReference>
<evidence type="ECO:0000313" key="3">
    <source>
        <dbReference type="Proteomes" id="UP000241764"/>
    </source>
</evidence>
<dbReference type="PANTHER" id="PTHR43861">
    <property type="entry name" value="TRANS-ACONITATE 2-METHYLTRANSFERASE-RELATED"/>
    <property type="match status" value="1"/>
</dbReference>
<dbReference type="Pfam" id="PF08241">
    <property type="entry name" value="Methyltransf_11"/>
    <property type="match status" value="1"/>
</dbReference>
<protein>
    <recommendedName>
        <fullName evidence="1">Methyltransferase type 11 domain-containing protein</fullName>
    </recommendedName>
</protein>
<dbReference type="InterPro" id="IPR029063">
    <property type="entry name" value="SAM-dependent_MTases_sf"/>
</dbReference>
<dbReference type="RefSeq" id="WP_106665945.1">
    <property type="nucleotide sequence ID" value="NZ_PGGM01000011.1"/>
</dbReference>
<accession>A0A2P7B5M8</accession>
<dbReference type="EMBL" id="PGGM01000011">
    <property type="protein sequence ID" value="PSH61772.1"/>
    <property type="molecule type" value="Genomic_DNA"/>
</dbReference>
<dbReference type="Gene3D" id="3.40.50.150">
    <property type="entry name" value="Vaccinia Virus protein VP39"/>
    <property type="match status" value="1"/>
</dbReference>